<feature type="domain" description="YncI copper-binding" evidence="1">
    <location>
        <begin position="22"/>
        <end position="166"/>
    </location>
</feature>
<dbReference type="CDD" id="cd08545">
    <property type="entry name" value="YcnI_like"/>
    <property type="match status" value="1"/>
</dbReference>
<gene>
    <name evidence="2" type="ORF">GCM10007853_17790</name>
</gene>
<accession>A0ABQ5VA25</accession>
<comment type="caution">
    <text evidence="2">The sequence shown here is derived from an EMBL/GenBank/DDBJ whole genome shotgun (WGS) entry which is preliminary data.</text>
</comment>
<dbReference type="InterPro" id="IPR012533">
    <property type="entry name" value="YcnI-copper_dom"/>
</dbReference>
<dbReference type="Pfam" id="PF07987">
    <property type="entry name" value="DUF1775"/>
    <property type="match status" value="1"/>
</dbReference>
<reference evidence="2" key="2">
    <citation type="submission" date="2023-01" db="EMBL/GenBank/DDBJ databases">
        <title>Draft genome sequence of Algimonas ampicilliniresistens strain NBRC 108219.</title>
        <authorList>
            <person name="Sun Q."/>
            <person name="Mori K."/>
        </authorList>
    </citation>
    <scope>NUCLEOTIDE SEQUENCE</scope>
    <source>
        <strain evidence="2">NBRC 108219</strain>
    </source>
</reference>
<evidence type="ECO:0000313" key="2">
    <source>
        <dbReference type="EMBL" id="GLQ23905.1"/>
    </source>
</evidence>
<reference evidence="2" key="1">
    <citation type="journal article" date="2014" name="Int. J. Syst. Evol. Microbiol.">
        <title>Complete genome of a new Firmicutes species belonging to the dominant human colonic microbiota ('Ruminococcus bicirculans') reveals two chromosomes and a selective capacity to utilize plant glucans.</title>
        <authorList>
            <consortium name="NISC Comparative Sequencing Program"/>
            <person name="Wegmann U."/>
            <person name="Louis P."/>
            <person name="Goesmann A."/>
            <person name="Henrissat B."/>
            <person name="Duncan S.H."/>
            <person name="Flint H.J."/>
        </authorList>
    </citation>
    <scope>NUCLEOTIDE SEQUENCE</scope>
    <source>
        <strain evidence="2">NBRC 108219</strain>
    </source>
</reference>
<proteinExistence type="predicted"/>
<dbReference type="InterPro" id="IPR038507">
    <property type="entry name" value="YcnI-like_sf"/>
</dbReference>
<sequence>MLIRSIIGLAVITQIAGHASAHVVFNVDEAEPGTFHTAQLRVMHGCEGQPTDHVRIVMPDGVTRVTPRVVPGWDISVEMRTLDEPILLHGFEVKQVVGALIWSGGSFPDFAYEQFEFRAMLPDDSGRRLDFVVNQGCGDLRLDWDDIAAPDADPWALEEPAPYITLTSKNGD</sequence>
<organism evidence="2 3">
    <name type="scientific">Algimonas ampicilliniresistens</name>
    <dbReference type="NCBI Taxonomy" id="1298735"/>
    <lineage>
        <taxon>Bacteria</taxon>
        <taxon>Pseudomonadati</taxon>
        <taxon>Pseudomonadota</taxon>
        <taxon>Alphaproteobacteria</taxon>
        <taxon>Maricaulales</taxon>
        <taxon>Robiginitomaculaceae</taxon>
        <taxon>Algimonas</taxon>
    </lineage>
</organism>
<dbReference type="Gene3D" id="2.60.40.2230">
    <property type="entry name" value="Uncharacterised protein YcnI-like PF07987, DUF1775"/>
    <property type="match status" value="1"/>
</dbReference>
<evidence type="ECO:0000259" key="1">
    <source>
        <dbReference type="Pfam" id="PF07987"/>
    </source>
</evidence>
<name>A0ABQ5VA25_9PROT</name>
<evidence type="ECO:0000313" key="3">
    <source>
        <dbReference type="Proteomes" id="UP001161391"/>
    </source>
</evidence>
<dbReference type="Proteomes" id="UP001161391">
    <property type="component" value="Unassembled WGS sequence"/>
</dbReference>
<dbReference type="EMBL" id="BSNK01000002">
    <property type="protein sequence ID" value="GLQ23905.1"/>
    <property type="molecule type" value="Genomic_DNA"/>
</dbReference>
<dbReference type="RefSeq" id="WP_284389791.1">
    <property type="nucleotide sequence ID" value="NZ_BSNK01000002.1"/>
</dbReference>
<protein>
    <submittedName>
        <fullName evidence="2">Nuclear export factor GLE1</fullName>
    </submittedName>
</protein>
<keyword evidence="3" id="KW-1185">Reference proteome</keyword>